<dbReference type="Proteomes" id="UP000051751">
    <property type="component" value="Unassembled WGS sequence"/>
</dbReference>
<feature type="region of interest" description="Disordered" evidence="1">
    <location>
        <begin position="368"/>
        <end position="393"/>
    </location>
</feature>
<proteinExistence type="predicted"/>
<evidence type="ECO:0000313" key="2">
    <source>
        <dbReference type="EMBL" id="KRN27741.1"/>
    </source>
</evidence>
<dbReference type="Pfam" id="PF04860">
    <property type="entry name" value="Phage_portal"/>
    <property type="match status" value="1"/>
</dbReference>
<dbReference type="InterPro" id="IPR006944">
    <property type="entry name" value="Phage/GTA_portal"/>
</dbReference>
<protein>
    <submittedName>
        <fullName evidence="2">Phage portal protein, HK97 family</fullName>
    </submittedName>
</protein>
<dbReference type="NCBIfam" id="TIGR01537">
    <property type="entry name" value="portal_HK97"/>
    <property type="match status" value="1"/>
</dbReference>
<evidence type="ECO:0000313" key="5">
    <source>
        <dbReference type="Proteomes" id="UP000051751"/>
    </source>
</evidence>
<dbReference type="STRING" id="81857.IV38_GL001955"/>
<evidence type="ECO:0000313" key="3">
    <source>
        <dbReference type="EMBL" id="KRN30294.1"/>
    </source>
</evidence>
<evidence type="ECO:0000313" key="4">
    <source>
        <dbReference type="Proteomes" id="UP000051645"/>
    </source>
</evidence>
<keyword evidence="4" id="KW-1185">Reference proteome</keyword>
<dbReference type="EMBL" id="JQAZ01000007">
    <property type="protein sequence ID" value="KRN30294.1"/>
    <property type="molecule type" value="Genomic_DNA"/>
</dbReference>
<organism evidence="2 5">
    <name type="scientific">Lactobacillus selangorensis</name>
    <dbReference type="NCBI Taxonomy" id="81857"/>
    <lineage>
        <taxon>Bacteria</taxon>
        <taxon>Bacillati</taxon>
        <taxon>Bacillota</taxon>
        <taxon>Bacilli</taxon>
        <taxon>Lactobacillales</taxon>
        <taxon>Lactobacillaceae</taxon>
        <taxon>Lactobacillus</taxon>
    </lineage>
</organism>
<dbReference type="AlphaFoldDB" id="A0A0R2FSK9"/>
<dbReference type="InterPro" id="IPR006427">
    <property type="entry name" value="Portal_HK97"/>
</dbReference>
<name>A0A0R2FSK9_9LACO</name>
<gene>
    <name evidence="2" type="ORF">IV38_GL001955</name>
    <name evidence="3" type="ORF">IV40_GL001882</name>
</gene>
<sequence>MKNLVDASQTVSLSDPALINFFNPGKTWSYVSADKALEHSDLYAVISLISSDLARADFNSAKKSVQGLINNPSPLTNRAAFWQAMYAQLLLDGNSYAYIWRNINGTPLYLEYLRPSQVQVKLLDDGSGLVYDLTFDEPSVAMKTNVPASDMIHFRLMSKNGGKTGVSPLYSLTVELSLQDSSNSLARDALSSAINPTGILKLNKGSLLNAGQKAATRQSFVDANKGASGPLVLDDLEDYVPLEIKTDVSKLLDSTDWTGDQISKVYHVPKDMTGTESEHSNIEQVIQQYNTTIGRYSEPVVSELENKLHSDVSVDVKQIIDIDGSRLEKRVRGLRLDGIISSELAQEILLRSNSDVLTQQDIDAALSAGKPIIPPATEKTSKGGEPDGGTGSY</sequence>
<comment type="caution">
    <text evidence="2">The sequence shown here is derived from an EMBL/GenBank/DDBJ whole genome shotgun (WGS) entry which is preliminary data.</text>
</comment>
<evidence type="ECO:0000256" key="1">
    <source>
        <dbReference type="SAM" id="MobiDB-lite"/>
    </source>
</evidence>
<reference evidence="4 5" key="1">
    <citation type="journal article" date="2015" name="Genome Announc.">
        <title>Expanding the biotechnology potential of lactobacilli through comparative genomics of 213 strains and associated genera.</title>
        <authorList>
            <person name="Sun Z."/>
            <person name="Harris H.M."/>
            <person name="McCann A."/>
            <person name="Guo C."/>
            <person name="Argimon S."/>
            <person name="Zhang W."/>
            <person name="Yang X."/>
            <person name="Jeffery I.B."/>
            <person name="Cooney J.C."/>
            <person name="Kagawa T.F."/>
            <person name="Liu W."/>
            <person name="Song Y."/>
            <person name="Salvetti E."/>
            <person name="Wrobel A."/>
            <person name="Rasinkangas P."/>
            <person name="Parkhill J."/>
            <person name="Rea M.C."/>
            <person name="O'Sullivan O."/>
            <person name="Ritari J."/>
            <person name="Douillard F.P."/>
            <person name="Paul Ross R."/>
            <person name="Yang R."/>
            <person name="Briner A.E."/>
            <person name="Felis G.E."/>
            <person name="de Vos W.M."/>
            <person name="Barrangou R."/>
            <person name="Klaenhammer T.R."/>
            <person name="Caufield P.W."/>
            <person name="Cui Y."/>
            <person name="Zhang H."/>
            <person name="O'Toole P.W."/>
        </authorList>
    </citation>
    <scope>NUCLEOTIDE SEQUENCE [LARGE SCALE GENOMIC DNA]</scope>
    <source>
        <strain evidence="2 5">ATCC BAA-66</strain>
        <strain evidence="3 4">DSM 13344</strain>
    </source>
</reference>
<dbReference type="EMBL" id="JQAT01000006">
    <property type="protein sequence ID" value="KRN27741.1"/>
    <property type="molecule type" value="Genomic_DNA"/>
</dbReference>
<dbReference type="Proteomes" id="UP000051645">
    <property type="component" value="Unassembled WGS sequence"/>
</dbReference>
<dbReference type="PATRIC" id="fig|81857.3.peg.1987"/>
<accession>A0A0R2FSK9</accession>